<proteinExistence type="predicted"/>
<dbReference type="PANTHER" id="PTHR43877:SF2">
    <property type="entry name" value="AMINOALKYLPHOSPHONATE N-ACETYLTRANSFERASE-RELATED"/>
    <property type="match status" value="1"/>
</dbReference>
<protein>
    <submittedName>
        <fullName evidence="4">GNAT family N-acetyltransferase</fullName>
    </submittedName>
</protein>
<comment type="caution">
    <text evidence="4">The sequence shown here is derived from an EMBL/GenBank/DDBJ whole genome shotgun (WGS) entry which is preliminary data.</text>
</comment>
<evidence type="ECO:0000259" key="3">
    <source>
        <dbReference type="PROSITE" id="PS51186"/>
    </source>
</evidence>
<dbReference type="PROSITE" id="PS51186">
    <property type="entry name" value="GNAT"/>
    <property type="match status" value="1"/>
</dbReference>
<dbReference type="SUPFAM" id="SSF55729">
    <property type="entry name" value="Acyl-CoA N-acyltransferases (Nat)"/>
    <property type="match status" value="1"/>
</dbReference>
<dbReference type="PANTHER" id="PTHR43877">
    <property type="entry name" value="AMINOALKYLPHOSPHONATE N-ACETYLTRANSFERASE-RELATED-RELATED"/>
    <property type="match status" value="1"/>
</dbReference>
<dbReference type="InterPro" id="IPR000182">
    <property type="entry name" value="GNAT_dom"/>
</dbReference>
<accession>A0ABT8SQI3</accession>
<evidence type="ECO:0000256" key="2">
    <source>
        <dbReference type="ARBA" id="ARBA00023315"/>
    </source>
</evidence>
<dbReference type="CDD" id="cd04301">
    <property type="entry name" value="NAT_SF"/>
    <property type="match status" value="1"/>
</dbReference>
<sequence>MTQSATITIATPDEAIAAIPDLCEVLADCVNGGASVGFMQPFGAEDAVSYWQGIAASVASGDIILALARVNDRVVGTVQVGLASKPNQPHRGDLMKLLVHRSARGLGLSRKLMEAVEAEAASRGRSLLVLDTATGSEAEAIYPRFGWERVGVIPDYALWPQGGFCGTTLFYKRVA</sequence>
<reference evidence="4" key="1">
    <citation type="journal article" date="2015" name="Int. J. Syst. Evol. Microbiol.">
        <title>Rhizobium oryzicola sp. nov., potential plant-growth-promoting endophytic bacteria isolated from rice roots.</title>
        <authorList>
            <person name="Zhang X.X."/>
            <person name="Gao J.S."/>
            <person name="Cao Y.H."/>
            <person name="Sheirdil R.A."/>
            <person name="Wang X.C."/>
            <person name="Zhang L."/>
        </authorList>
    </citation>
    <scope>NUCLEOTIDE SEQUENCE</scope>
    <source>
        <strain evidence="4">05753</strain>
    </source>
</reference>
<dbReference type="Pfam" id="PF00583">
    <property type="entry name" value="Acetyltransf_1"/>
    <property type="match status" value="1"/>
</dbReference>
<dbReference type="EMBL" id="JAUKWQ010000001">
    <property type="protein sequence ID" value="MDO1580671.1"/>
    <property type="molecule type" value="Genomic_DNA"/>
</dbReference>
<evidence type="ECO:0000313" key="4">
    <source>
        <dbReference type="EMBL" id="MDO1580671.1"/>
    </source>
</evidence>
<dbReference type="RefSeq" id="WP_302074830.1">
    <property type="nucleotide sequence ID" value="NZ_JAUKWQ010000001.1"/>
</dbReference>
<name>A0ABT8SQI3_9HYPH</name>
<keyword evidence="1" id="KW-0808">Transferase</keyword>
<dbReference type="Gene3D" id="3.40.630.30">
    <property type="match status" value="1"/>
</dbReference>
<keyword evidence="2" id="KW-0012">Acyltransferase</keyword>
<feature type="domain" description="N-acetyltransferase" evidence="3">
    <location>
        <begin position="7"/>
        <end position="175"/>
    </location>
</feature>
<dbReference type="InterPro" id="IPR016181">
    <property type="entry name" value="Acyl_CoA_acyltransferase"/>
</dbReference>
<dbReference type="Proteomes" id="UP001169006">
    <property type="component" value="Unassembled WGS sequence"/>
</dbReference>
<dbReference type="InterPro" id="IPR050832">
    <property type="entry name" value="Bact_Acetyltransf"/>
</dbReference>
<keyword evidence="5" id="KW-1185">Reference proteome</keyword>
<reference evidence="4" key="2">
    <citation type="submission" date="2023-07" db="EMBL/GenBank/DDBJ databases">
        <authorList>
            <person name="Sun H."/>
        </authorList>
    </citation>
    <scope>NUCLEOTIDE SEQUENCE</scope>
    <source>
        <strain evidence="4">05753</strain>
    </source>
</reference>
<evidence type="ECO:0000313" key="5">
    <source>
        <dbReference type="Proteomes" id="UP001169006"/>
    </source>
</evidence>
<gene>
    <name evidence="4" type="ORF">Q2T52_01055</name>
</gene>
<evidence type="ECO:0000256" key="1">
    <source>
        <dbReference type="ARBA" id="ARBA00022679"/>
    </source>
</evidence>
<organism evidence="4 5">
    <name type="scientific">Rhizobium oryzicola</name>
    <dbReference type="NCBI Taxonomy" id="1232668"/>
    <lineage>
        <taxon>Bacteria</taxon>
        <taxon>Pseudomonadati</taxon>
        <taxon>Pseudomonadota</taxon>
        <taxon>Alphaproteobacteria</taxon>
        <taxon>Hyphomicrobiales</taxon>
        <taxon>Rhizobiaceae</taxon>
        <taxon>Rhizobium/Agrobacterium group</taxon>
        <taxon>Rhizobium</taxon>
    </lineage>
</organism>